<feature type="region of interest" description="Disordered" evidence="2">
    <location>
        <begin position="50"/>
        <end position="69"/>
    </location>
</feature>
<sequence>MAKSHHSVLLDFSLTPLIFRISSSKNVVCSGIERRIETLFRMSEGANASAKQLEENNQNAATSGNPPVPPQDLSLNLDLYNYDTADAQACPYVLTSPRSLEACSRVGVKPVDLLHKTLAEFSDDIESDKPLEEIVKLYDEYEQQRIILLQKCQAEREFLIWRSTSKRRSHSLSPCRKTRLQKQQKSKDSLSKPTSQSFRLPTRRKSHDDILSVSDSQGTHHSSRLQRSRSSSVKNLHRGGRPTSWSTPSSPYYQGSRNLFVRITSPVVCAKLQTFPKAKMRLPAKDMKILEVILQKYEKLEEEEERKARAQRRWDKEKELHEKKKEEAEMERWKNFALKQKRSSSEEHLKSLSDKSTPTHFCSKYAASEKDNSERSSVFQKRHSFKQVAKNQTKSFDEQKNPKQYYSSERLSRYDAEQKLKAIQLKQEQVKKRRMEIIQKRDDVLKRSAEEFKEKLKQVKMNQQELDKAMESWQQQVVCYQKVANLRAAEKVAEIFEQRRLKAMQERMSKEEDHKKNMQKIEAEDYVKLQEMMAKLRSKDERCKAFKDEKNSSIEQSRQLALAASDLRDLIRQRLDKDSFVRRNQQAALESRLLSIEPRISRSQKKDPPAKD</sequence>
<keyword evidence="4" id="KW-1185">Reference proteome</keyword>
<feature type="compositionally biased region" description="Low complexity" evidence="2">
    <location>
        <begin position="242"/>
        <end position="251"/>
    </location>
</feature>
<proteinExistence type="predicted"/>
<organism evidence="3 4">
    <name type="scientific">Caerostris darwini</name>
    <dbReference type="NCBI Taxonomy" id="1538125"/>
    <lineage>
        <taxon>Eukaryota</taxon>
        <taxon>Metazoa</taxon>
        <taxon>Ecdysozoa</taxon>
        <taxon>Arthropoda</taxon>
        <taxon>Chelicerata</taxon>
        <taxon>Arachnida</taxon>
        <taxon>Araneae</taxon>
        <taxon>Araneomorphae</taxon>
        <taxon>Entelegynae</taxon>
        <taxon>Araneoidea</taxon>
        <taxon>Araneidae</taxon>
        <taxon>Caerostris</taxon>
    </lineage>
</organism>
<comment type="caution">
    <text evidence="3">The sequence shown here is derived from an EMBL/GenBank/DDBJ whole genome shotgun (WGS) entry which is preliminary data.</text>
</comment>
<evidence type="ECO:0000313" key="4">
    <source>
        <dbReference type="Proteomes" id="UP001054837"/>
    </source>
</evidence>
<evidence type="ECO:0000256" key="2">
    <source>
        <dbReference type="SAM" id="MobiDB-lite"/>
    </source>
</evidence>
<dbReference type="EMBL" id="BPLQ01013154">
    <property type="protein sequence ID" value="GIY70369.1"/>
    <property type="molecule type" value="Genomic_DNA"/>
</dbReference>
<feature type="region of interest" description="Disordered" evidence="2">
    <location>
        <begin position="170"/>
        <end position="251"/>
    </location>
</feature>
<feature type="compositionally biased region" description="Polar residues" evidence="2">
    <location>
        <begin position="55"/>
        <end position="65"/>
    </location>
</feature>
<protein>
    <submittedName>
        <fullName evidence="3">Uncharacterized protein</fullName>
    </submittedName>
</protein>
<dbReference type="AlphaFoldDB" id="A0AAV4VL65"/>
<reference evidence="3 4" key="1">
    <citation type="submission" date="2021-06" db="EMBL/GenBank/DDBJ databases">
        <title>Caerostris darwini draft genome.</title>
        <authorList>
            <person name="Kono N."/>
            <person name="Arakawa K."/>
        </authorList>
    </citation>
    <scope>NUCLEOTIDE SEQUENCE [LARGE SCALE GENOMIC DNA]</scope>
</reference>
<accession>A0AAV4VL65</accession>
<evidence type="ECO:0000256" key="1">
    <source>
        <dbReference type="SAM" id="Coils"/>
    </source>
</evidence>
<keyword evidence="1" id="KW-0175">Coiled coil</keyword>
<feature type="region of interest" description="Disordered" evidence="2">
    <location>
        <begin position="366"/>
        <end position="402"/>
    </location>
</feature>
<dbReference type="PANTHER" id="PTHR33663:SF2">
    <property type="entry name" value="COILED-COIL DOMAIN-CONTAINING PROTEIN 177"/>
    <property type="match status" value="1"/>
</dbReference>
<feature type="compositionally biased region" description="Basic residues" evidence="2">
    <location>
        <begin position="170"/>
        <end position="184"/>
    </location>
</feature>
<name>A0AAV4VL65_9ARAC</name>
<dbReference type="Proteomes" id="UP001054837">
    <property type="component" value="Unassembled WGS sequence"/>
</dbReference>
<feature type="coiled-coil region" evidence="1">
    <location>
        <begin position="449"/>
        <end position="549"/>
    </location>
</feature>
<dbReference type="PANTHER" id="PTHR33663">
    <property type="entry name" value="COILED-COIL DOMAIN-CONTAINING PROTEIN 177"/>
    <property type="match status" value="1"/>
</dbReference>
<evidence type="ECO:0000313" key="3">
    <source>
        <dbReference type="EMBL" id="GIY70369.1"/>
    </source>
</evidence>
<gene>
    <name evidence="3" type="primary">AVEN_28332_2</name>
    <name evidence="3" type="ORF">CDAR_61921</name>
</gene>
<feature type="coiled-coil region" evidence="1">
    <location>
        <begin position="287"/>
        <end position="331"/>
    </location>
</feature>
<feature type="region of interest" description="Disordered" evidence="2">
    <location>
        <begin position="592"/>
        <end position="612"/>
    </location>
</feature>
<dbReference type="InterPro" id="IPR029090">
    <property type="entry name" value="DUF4659"/>
</dbReference>